<dbReference type="PROSITE" id="PS51257">
    <property type="entry name" value="PROKAR_LIPOPROTEIN"/>
    <property type="match status" value="1"/>
</dbReference>
<dbReference type="HOGENOM" id="CLU_1884895_0_0_9"/>
<evidence type="ECO:0000256" key="1">
    <source>
        <dbReference type="SAM" id="SignalP"/>
    </source>
</evidence>
<dbReference type="Proteomes" id="UP000009891">
    <property type="component" value="Unassembled WGS sequence"/>
</dbReference>
<evidence type="ECO:0000313" key="3">
    <source>
        <dbReference type="Proteomes" id="UP000009891"/>
    </source>
</evidence>
<dbReference type="PATRIC" id="fig|883156.3.peg.2041"/>
<sequence>MKKITILLSLVLVFTMAILSGCGSSTSSSDKFIGTWELKENETYYLVSTIEKKSDTTYYLTQYVINQKTGNLTQSHKELTPDEKDKNVLKMSGGSRVIINNEGKLEILKDKSIFTKKSDKILDINEVSPVPLRNK</sequence>
<dbReference type="AlphaFoldDB" id="K9DIZ3"/>
<keyword evidence="1" id="KW-0732">Signal</keyword>
<dbReference type="EMBL" id="AHAF01000023">
    <property type="protein sequence ID" value="EKU77370.1"/>
    <property type="molecule type" value="Genomic_DNA"/>
</dbReference>
<accession>K9DIZ3</accession>
<gene>
    <name evidence="2" type="ORF">HMPREF9282_02087</name>
</gene>
<proteinExistence type="predicted"/>
<protein>
    <recommendedName>
        <fullName evidence="4">Lipocalin-like domain-containing protein</fullName>
    </recommendedName>
</protein>
<reference evidence="2 3" key="1">
    <citation type="submission" date="2012-09" db="EMBL/GenBank/DDBJ databases">
        <title>The Genome Sequence of Veillonella ratti ACS-216-V-COL6B.</title>
        <authorList>
            <consortium name="The Broad Institute Genome Sequencing Platform"/>
            <person name="Earl A."/>
            <person name="Ward D."/>
            <person name="Feldgarden M."/>
            <person name="Gevers D."/>
            <person name="Saerens B."/>
            <person name="Vaneechoutte M."/>
            <person name="Walker B."/>
            <person name="Young S.K."/>
            <person name="Zeng Q."/>
            <person name="Gargeya S."/>
            <person name="Fitzgerald M."/>
            <person name="Haas B."/>
            <person name="Abouelleil A."/>
            <person name="Alvarado L."/>
            <person name="Arachchi H.M."/>
            <person name="Berlin A."/>
            <person name="Chapman S.B."/>
            <person name="Goldberg J."/>
            <person name="Griggs A."/>
            <person name="Gujja S."/>
            <person name="Hansen M."/>
            <person name="Howarth C."/>
            <person name="Imamovic A."/>
            <person name="Larimer J."/>
            <person name="McCowen C."/>
            <person name="Montmayeur A."/>
            <person name="Murphy C."/>
            <person name="Neiman D."/>
            <person name="Pearson M."/>
            <person name="Priest M."/>
            <person name="Roberts A."/>
            <person name="Saif S."/>
            <person name="Shea T."/>
            <person name="Sisk P."/>
            <person name="Sykes S."/>
            <person name="Wortman J."/>
            <person name="Nusbaum C."/>
            <person name="Birren B."/>
        </authorList>
    </citation>
    <scope>NUCLEOTIDE SEQUENCE [LARGE SCALE GENOMIC DNA]</scope>
    <source>
        <strain evidence="2 3">ACS-216-V-Col6b</strain>
    </source>
</reference>
<dbReference type="STRING" id="883156.HMPREF9282_02087"/>
<dbReference type="RefSeq" id="WP_006556971.1">
    <property type="nucleotide sequence ID" value="NZ_JH992939.1"/>
</dbReference>
<name>K9DIZ3_9FIRM</name>
<feature type="chain" id="PRO_5038652945" description="Lipocalin-like domain-containing protein" evidence="1">
    <location>
        <begin position="21"/>
        <end position="135"/>
    </location>
</feature>
<comment type="caution">
    <text evidence="2">The sequence shown here is derived from an EMBL/GenBank/DDBJ whole genome shotgun (WGS) entry which is preliminary data.</text>
</comment>
<organism evidence="2 3">
    <name type="scientific">Veillonella seminalis ACS-216-V-Col6b</name>
    <dbReference type="NCBI Taxonomy" id="883156"/>
    <lineage>
        <taxon>Bacteria</taxon>
        <taxon>Bacillati</taxon>
        <taxon>Bacillota</taxon>
        <taxon>Negativicutes</taxon>
        <taxon>Veillonellales</taxon>
        <taxon>Veillonellaceae</taxon>
        <taxon>Veillonella</taxon>
    </lineage>
</organism>
<keyword evidence="3" id="KW-1185">Reference proteome</keyword>
<evidence type="ECO:0008006" key="4">
    <source>
        <dbReference type="Google" id="ProtNLM"/>
    </source>
</evidence>
<feature type="signal peptide" evidence="1">
    <location>
        <begin position="1"/>
        <end position="20"/>
    </location>
</feature>
<evidence type="ECO:0000313" key="2">
    <source>
        <dbReference type="EMBL" id="EKU77370.1"/>
    </source>
</evidence>